<reference evidence="5" key="1">
    <citation type="thesis" date="2020" institute="ProQuest LLC" country="789 East Eisenhower Parkway, Ann Arbor, MI, USA">
        <title>Comparative Genomics and Chromosome Evolution.</title>
        <authorList>
            <person name="Mudd A.B."/>
        </authorList>
    </citation>
    <scope>NUCLEOTIDE SEQUENCE</scope>
    <source>
        <strain evidence="5">237g6f4</strain>
        <tissue evidence="5">Blood</tissue>
    </source>
</reference>
<comment type="similarity">
    <text evidence="1">Belongs to the Speedy/Ringo family.</text>
</comment>
<dbReference type="AlphaFoldDB" id="A0AAV7AUG0"/>
<keyword evidence="6" id="KW-1185">Reference proteome</keyword>
<feature type="region of interest" description="Disordered" evidence="3">
    <location>
        <begin position="1"/>
        <end position="32"/>
    </location>
</feature>
<evidence type="ECO:0000313" key="6">
    <source>
        <dbReference type="Proteomes" id="UP000824782"/>
    </source>
</evidence>
<evidence type="ECO:0000256" key="3">
    <source>
        <dbReference type="SAM" id="MobiDB-lite"/>
    </source>
</evidence>
<proteinExistence type="inferred from homology"/>
<evidence type="ECO:0000313" key="4">
    <source>
        <dbReference type="EMBL" id="KAG8563566.1"/>
    </source>
</evidence>
<dbReference type="Proteomes" id="UP000824782">
    <property type="component" value="Unassembled WGS sequence"/>
</dbReference>
<evidence type="ECO:0000256" key="2">
    <source>
        <dbReference type="ARBA" id="ARBA00023306"/>
    </source>
</evidence>
<organism evidence="5 6">
    <name type="scientific">Engystomops pustulosus</name>
    <name type="common">Tungara frog</name>
    <name type="synonym">Physalaemus pustulosus</name>
    <dbReference type="NCBI Taxonomy" id="76066"/>
    <lineage>
        <taxon>Eukaryota</taxon>
        <taxon>Metazoa</taxon>
        <taxon>Chordata</taxon>
        <taxon>Craniata</taxon>
        <taxon>Vertebrata</taxon>
        <taxon>Euteleostomi</taxon>
        <taxon>Amphibia</taxon>
        <taxon>Batrachia</taxon>
        <taxon>Anura</taxon>
        <taxon>Neobatrachia</taxon>
        <taxon>Hyloidea</taxon>
        <taxon>Leptodactylidae</taxon>
        <taxon>Leiuperinae</taxon>
        <taxon>Engystomops</taxon>
    </lineage>
</organism>
<dbReference type="PANTHER" id="PTHR31545:SF5">
    <property type="entry name" value="SPEEDY PROTEIN A"/>
    <property type="match status" value="1"/>
</dbReference>
<keyword evidence="2" id="KW-0131">Cell cycle</keyword>
<name>A0AAV7AUG0_ENGPU</name>
<comment type="caution">
    <text evidence="5">The sequence shown here is derived from an EMBL/GenBank/DDBJ whole genome shotgun (WGS) entry which is preliminary data.</text>
</comment>
<dbReference type="PANTHER" id="PTHR31545">
    <property type="entry name" value="SEEDY PROTEIN A/C FAMILY MEMBER"/>
    <property type="match status" value="1"/>
</dbReference>
<protein>
    <submittedName>
        <fullName evidence="5">Uncharacterized protein</fullName>
    </submittedName>
</protein>
<dbReference type="GO" id="GO:0019901">
    <property type="term" value="F:protein kinase binding"/>
    <property type="evidence" value="ECO:0007669"/>
    <property type="project" value="InterPro"/>
</dbReference>
<dbReference type="EMBL" id="WNYA01000007">
    <property type="protein sequence ID" value="KAG8563566.1"/>
    <property type="molecule type" value="Genomic_DNA"/>
</dbReference>
<accession>A0AAV7AUG0</accession>
<sequence length="135" mass="16309">MREPFRKRKRQDETSSSAQQEPAHKRKKDDLTQLDKEMSAFLHLLEDRLIRLFLASDSRRKLSDKYLLAMVCEYFRRAAIPTDEYRSLFFPALFLTNQFEEEELEIRRQIYPWALGGSWTLNREQLLHECNLLFH</sequence>
<dbReference type="InterPro" id="IPR052316">
    <property type="entry name" value="Speedy-Ringo_regulator"/>
</dbReference>
<evidence type="ECO:0000313" key="5">
    <source>
        <dbReference type="EMBL" id="KAG8563567.1"/>
    </source>
</evidence>
<dbReference type="InterPro" id="IPR020984">
    <property type="entry name" value="Speedy"/>
</dbReference>
<dbReference type="EMBL" id="WNYA01000007">
    <property type="protein sequence ID" value="KAG8563567.1"/>
    <property type="molecule type" value="Genomic_DNA"/>
</dbReference>
<evidence type="ECO:0000256" key="1">
    <source>
        <dbReference type="ARBA" id="ARBA00010932"/>
    </source>
</evidence>
<gene>
    <name evidence="4" type="ORF">GDO81_016133</name>
    <name evidence="5" type="ORF">GDO81_016134</name>
</gene>
<dbReference type="Pfam" id="PF11357">
    <property type="entry name" value="Spy1"/>
    <property type="match status" value="1"/>
</dbReference>